<feature type="region of interest" description="Disordered" evidence="1">
    <location>
        <begin position="1"/>
        <end position="52"/>
    </location>
</feature>
<accession>F8F928</accession>
<dbReference type="KEGG" id="pms:KNP414_03938"/>
<dbReference type="AlphaFoldDB" id="F8F928"/>
<reference evidence="3" key="1">
    <citation type="submission" date="2011-06" db="EMBL/GenBank/DDBJ databases">
        <title>Complete genome sequence of Paenibacillus mucilaginosus KNP414.</title>
        <authorList>
            <person name="Wang J."/>
            <person name="Hu S."/>
            <person name="Hu X."/>
            <person name="Zhang B."/>
            <person name="Dong D."/>
            <person name="Zhang S."/>
            <person name="Zhao K."/>
            <person name="Wu D."/>
        </authorList>
    </citation>
    <scope>NUCLEOTIDE SEQUENCE [LARGE SCALE GENOMIC DNA]</scope>
    <source>
        <strain evidence="3">KNP414</strain>
    </source>
</reference>
<dbReference type="Proteomes" id="UP000006620">
    <property type="component" value="Chromosome"/>
</dbReference>
<evidence type="ECO:0000313" key="3">
    <source>
        <dbReference type="Proteomes" id="UP000006620"/>
    </source>
</evidence>
<protein>
    <submittedName>
        <fullName evidence="2">Uncharacterized protein</fullName>
    </submittedName>
</protein>
<dbReference type="EMBL" id="CP002869">
    <property type="protein sequence ID" value="AEI42476.1"/>
    <property type="molecule type" value="Genomic_DNA"/>
</dbReference>
<gene>
    <name evidence="2" type="ordered locus">KNP414_03938</name>
</gene>
<feature type="compositionally biased region" description="Low complexity" evidence="1">
    <location>
        <begin position="37"/>
        <end position="52"/>
    </location>
</feature>
<reference evidence="2 3" key="2">
    <citation type="journal article" date="2013" name="Genome Announc.">
        <title>Genome Sequence of Growth-Improving Paenibacillus mucilaginosus Strain KNP414.</title>
        <authorList>
            <person name="Lu J.J."/>
            <person name="Wang J.F."/>
            <person name="Hu X.F."/>
        </authorList>
    </citation>
    <scope>NUCLEOTIDE SEQUENCE [LARGE SCALE GENOMIC DNA]</scope>
    <source>
        <strain evidence="2 3">KNP414</strain>
    </source>
</reference>
<evidence type="ECO:0000256" key="1">
    <source>
        <dbReference type="SAM" id="MobiDB-lite"/>
    </source>
</evidence>
<sequence>MYGEREKRRGPGKGGVQTTAGQGASGRRAAYGWGHYPDQPNQPNDPNHPNKR</sequence>
<name>F8F928_PAEMK</name>
<proteinExistence type="predicted"/>
<dbReference type="HOGENOM" id="CLU_3082647_0_0_9"/>
<organism evidence="2 3">
    <name type="scientific">Paenibacillus mucilaginosus (strain KNP414)</name>
    <dbReference type="NCBI Taxonomy" id="1036673"/>
    <lineage>
        <taxon>Bacteria</taxon>
        <taxon>Bacillati</taxon>
        <taxon>Bacillota</taxon>
        <taxon>Bacilli</taxon>
        <taxon>Bacillales</taxon>
        <taxon>Paenibacillaceae</taxon>
        <taxon>Paenibacillus</taxon>
    </lineage>
</organism>
<evidence type="ECO:0000313" key="2">
    <source>
        <dbReference type="EMBL" id="AEI42476.1"/>
    </source>
</evidence>